<dbReference type="Proteomes" id="UP000291404">
    <property type="component" value="Unassembled WGS sequence"/>
</dbReference>
<name>A0A4Q9L7D6_9MICR</name>
<feature type="coiled-coil region" evidence="1">
    <location>
        <begin position="46"/>
        <end position="73"/>
    </location>
</feature>
<keyword evidence="1" id="KW-0175">Coiled coil</keyword>
<dbReference type="EMBL" id="PITI01000898">
    <property type="protein sequence ID" value="TBU03599.1"/>
    <property type="molecule type" value="Genomic_DNA"/>
</dbReference>
<evidence type="ECO:0000256" key="1">
    <source>
        <dbReference type="SAM" id="Coils"/>
    </source>
</evidence>
<dbReference type="VEuPathDB" id="MicrosporidiaDB:CWI36_0898p0010"/>
<sequence length="128" mass="14807">MILQHLNCLEKHKNTSTRSAAILKVENNYKTHPSLIKNLLKIKYGLEEEVTKNKLEESQLANLYNEIKNLKLHSIVNDSLRGLKKRSVRPPDQECSVLYRIEVDFRSAEGIHTQQLNLSNGRLLNNKM</sequence>
<gene>
    <name evidence="2" type="ORF">CWI36_0898p0010</name>
</gene>
<evidence type="ECO:0000313" key="2">
    <source>
        <dbReference type="EMBL" id="TBU03599.1"/>
    </source>
</evidence>
<evidence type="ECO:0000313" key="3">
    <source>
        <dbReference type="Proteomes" id="UP000291404"/>
    </source>
</evidence>
<proteinExistence type="predicted"/>
<dbReference type="AlphaFoldDB" id="A0A4Q9L7D6"/>
<reference evidence="2 3" key="1">
    <citation type="submission" date="2017-12" db="EMBL/GenBank/DDBJ databases">
        <authorList>
            <person name="Pombert J.-F."/>
            <person name="Haag K.L."/>
            <person name="Ebert D."/>
        </authorList>
    </citation>
    <scope>NUCLEOTIDE SEQUENCE [LARGE SCALE GENOMIC DNA]</scope>
    <source>
        <strain evidence="2">BE-OM-2</strain>
    </source>
</reference>
<comment type="caution">
    <text evidence="2">The sequence shown here is derived from an EMBL/GenBank/DDBJ whole genome shotgun (WGS) entry which is preliminary data.</text>
</comment>
<organism evidence="2 3">
    <name type="scientific">Hamiltosporidium magnivora</name>
    <dbReference type="NCBI Taxonomy" id="148818"/>
    <lineage>
        <taxon>Eukaryota</taxon>
        <taxon>Fungi</taxon>
        <taxon>Fungi incertae sedis</taxon>
        <taxon>Microsporidia</taxon>
        <taxon>Dubosqiidae</taxon>
        <taxon>Hamiltosporidium</taxon>
    </lineage>
</organism>
<keyword evidence="3" id="KW-1185">Reference proteome</keyword>
<accession>A0A4Q9L7D6</accession>
<protein>
    <submittedName>
        <fullName evidence="2">Uncharacterized protein</fullName>
    </submittedName>
</protein>